<evidence type="ECO:0000313" key="4">
    <source>
        <dbReference type="Proteomes" id="UP000315353"/>
    </source>
</evidence>
<gene>
    <name evidence="2" type="ORF">CFL01nite_18700</name>
    <name evidence="1" type="ORF">CFLV_01455</name>
</gene>
<evidence type="ECO:0000313" key="1">
    <source>
        <dbReference type="EMBL" id="APT85989.1"/>
    </source>
</evidence>
<accession>A0A1L7CJJ8</accession>
<reference evidence="2 4" key="2">
    <citation type="submission" date="2019-06" db="EMBL/GenBank/DDBJ databases">
        <title>Whole genome shotgun sequence of Corynebacterium flavescens NBRC 14136.</title>
        <authorList>
            <person name="Hosoyama A."/>
            <person name="Uohara A."/>
            <person name="Ohji S."/>
            <person name="Ichikawa N."/>
        </authorList>
    </citation>
    <scope>NUCLEOTIDE SEQUENCE [LARGE SCALE GENOMIC DNA]</scope>
    <source>
        <strain evidence="2 4">NBRC 14136</strain>
    </source>
</reference>
<reference evidence="1 3" key="1">
    <citation type="submission" date="2014-08" db="EMBL/GenBank/DDBJ databases">
        <title>Complete genome sequence of Corynebacterium flavescens OJ8(T)(=DSM 20296(T)), isolated from cheese.</title>
        <authorList>
            <person name="Ruckert C."/>
            <person name="Albersmeier A."/>
            <person name="Winkler A."/>
            <person name="Kalinowski J."/>
        </authorList>
    </citation>
    <scope>NUCLEOTIDE SEQUENCE [LARGE SCALE GENOMIC DNA]</scope>
    <source>
        <strain evidence="1 3">OJ8</strain>
    </source>
</reference>
<dbReference type="GeneID" id="82879387"/>
<organism evidence="1 3">
    <name type="scientific">Corynebacterium flavescens</name>
    <dbReference type="NCBI Taxonomy" id="28028"/>
    <lineage>
        <taxon>Bacteria</taxon>
        <taxon>Bacillati</taxon>
        <taxon>Actinomycetota</taxon>
        <taxon>Actinomycetes</taxon>
        <taxon>Mycobacteriales</taxon>
        <taxon>Corynebacteriaceae</taxon>
        <taxon>Corynebacterium</taxon>
    </lineage>
</organism>
<dbReference type="KEGG" id="cfc:CFLV_01455"/>
<name>A0A1L7CJJ8_CORFL</name>
<dbReference type="Proteomes" id="UP000185479">
    <property type="component" value="Chromosome"/>
</dbReference>
<dbReference type="EMBL" id="CP009246">
    <property type="protein sequence ID" value="APT85989.1"/>
    <property type="molecule type" value="Genomic_DNA"/>
</dbReference>
<evidence type="ECO:0000313" key="2">
    <source>
        <dbReference type="EMBL" id="GEB98375.1"/>
    </source>
</evidence>
<dbReference type="OrthoDB" id="5241763at2"/>
<keyword evidence="3" id="KW-1185">Reference proteome</keyword>
<dbReference type="Proteomes" id="UP000315353">
    <property type="component" value="Unassembled WGS sequence"/>
</dbReference>
<evidence type="ECO:0000313" key="3">
    <source>
        <dbReference type="Proteomes" id="UP000185479"/>
    </source>
</evidence>
<proteinExistence type="predicted"/>
<sequence>MPDSDPLSPLLELPGVEAAAAAAVESISRAHRRPAGLRKFELISSESLMRGARSSVSISGAAIPPAPAPEDVEHGPLAEAISAYSLLAPPLQESTVRTFARAPLQVLARIDVAARGRGIPQFGAARLQALARLITHGSGVAFDRLLPVVVQVEIAAGGLFGPRSGLVAQVAGRVAAIHTGLDPRGFAVPEGYLNRHRERYHTLLADFFEQPGPLLEMLLAAWKAGGEEADAIARAV</sequence>
<protein>
    <submittedName>
        <fullName evidence="1">Oxidoreductase</fullName>
    </submittedName>
</protein>
<dbReference type="EMBL" id="BJNB01000032">
    <property type="protein sequence ID" value="GEB98375.1"/>
    <property type="molecule type" value="Genomic_DNA"/>
</dbReference>
<dbReference type="AlphaFoldDB" id="A0A1L7CJJ8"/>
<dbReference type="STRING" id="28028.CFLV_01455"/>
<dbReference type="RefSeq" id="WP_075728995.1">
    <property type="nucleotide sequence ID" value="NZ_BJNB01000032.1"/>
</dbReference>